<evidence type="ECO:0000313" key="1">
    <source>
        <dbReference type="EMBL" id="QQT55349.1"/>
    </source>
</evidence>
<gene>
    <name evidence="1" type="ORF">I6I98_08880</name>
</gene>
<organism evidence="1 2">
    <name type="scientific">Sphingobacterium multivorum</name>
    <dbReference type="NCBI Taxonomy" id="28454"/>
    <lineage>
        <taxon>Bacteria</taxon>
        <taxon>Pseudomonadati</taxon>
        <taxon>Bacteroidota</taxon>
        <taxon>Sphingobacteriia</taxon>
        <taxon>Sphingobacteriales</taxon>
        <taxon>Sphingobacteriaceae</taxon>
        <taxon>Sphingobacterium</taxon>
    </lineage>
</organism>
<accession>A0ABX7CW95</accession>
<reference evidence="1 2" key="1">
    <citation type="submission" date="2021-01" db="EMBL/GenBank/DDBJ databases">
        <title>FDA dAtabase for Regulatory Grade micrObial Sequences (FDA-ARGOS): Supporting development and validation of Infectious Disease Dx tests.</title>
        <authorList>
            <person name="Sproer C."/>
            <person name="Gronow S."/>
            <person name="Severitt S."/>
            <person name="Schroder I."/>
            <person name="Tallon L."/>
            <person name="Sadzewicz L."/>
            <person name="Zhao X."/>
            <person name="Boylan J."/>
            <person name="Ott S."/>
            <person name="Bowen H."/>
            <person name="Vavikolanu K."/>
            <person name="Mehta A."/>
            <person name="Aluvathingal J."/>
            <person name="Nadendla S."/>
            <person name="Lowell S."/>
            <person name="Myers T."/>
            <person name="Yan Y."/>
            <person name="Sichtig H."/>
        </authorList>
    </citation>
    <scope>NUCLEOTIDE SEQUENCE [LARGE SCALE GENOMIC DNA]</scope>
    <source>
        <strain evidence="1 2">FDAARGOS_1141</strain>
    </source>
</reference>
<evidence type="ECO:0000313" key="2">
    <source>
        <dbReference type="Proteomes" id="UP000595498"/>
    </source>
</evidence>
<name>A0ABX7CW95_SPHMU</name>
<dbReference type="EMBL" id="CP068224">
    <property type="protein sequence ID" value="QQT55349.1"/>
    <property type="molecule type" value="Genomic_DNA"/>
</dbReference>
<keyword evidence="2" id="KW-1185">Reference proteome</keyword>
<proteinExistence type="predicted"/>
<sequence length="182" mass="21388">MGWKENLSKIIINSGYQLSEISAWTNIEVPILSNMKNLKYPNFTCKEFLLLKLLLKKEHQAFLNEIFGEGHFDKIEKVNYAPSLTKLGEILRDRHKFEVLPKKEIVENSQLKSSRIDYLIAHEDENIKIEEITKLELAFGEELGCLCKLRFSELKINTEGNYLLKLDQIKEYNREANNRRKK</sequence>
<protein>
    <submittedName>
        <fullName evidence="1">Uncharacterized protein</fullName>
    </submittedName>
</protein>
<dbReference type="Proteomes" id="UP000595498">
    <property type="component" value="Chromosome"/>
</dbReference>